<dbReference type="Proteomes" id="UP000015688">
    <property type="component" value="Unassembled WGS sequence"/>
</dbReference>
<name>T4VG66_PARBF</name>
<proteinExistence type="predicted"/>
<reference evidence="1 2" key="1">
    <citation type="submission" date="2013-06" db="EMBL/GenBank/DDBJ databases">
        <authorList>
            <person name="Walk S."/>
            <person name="Aronoff D."/>
            <person name="Young V.Y."/>
            <person name="Marsh J."/>
            <person name="Harrison L."/>
            <person name="Daugherty S.C."/>
            <person name="Shefchek K.A."/>
            <person name="Hine E.E."/>
            <person name="Tallon L.J."/>
            <person name="Sadzewicz L.K."/>
            <person name="Rasko D.A."/>
        </authorList>
    </citation>
    <scope>NUCLEOTIDE SEQUENCE [LARGE SCALE GENOMIC DNA]</scope>
    <source>
        <strain evidence="1 2">ATCC 638</strain>
    </source>
</reference>
<protein>
    <submittedName>
        <fullName evidence="1">Uncharacterized protein</fullName>
    </submittedName>
</protein>
<dbReference type="AlphaFoldDB" id="T4VG66"/>
<dbReference type="RefSeq" id="WP_021434507.1">
    <property type="nucleotide sequence ID" value="NZ_AVNC01000023.1"/>
</dbReference>
<dbReference type="PATRIC" id="fig|1233171.3.peg.3482"/>
<organism evidence="1 2">
    <name type="scientific">Paraclostridium bifermentans ATCC 638 = DSM 14991</name>
    <dbReference type="NCBI Taxonomy" id="1233171"/>
    <lineage>
        <taxon>Bacteria</taxon>
        <taxon>Bacillati</taxon>
        <taxon>Bacillota</taxon>
        <taxon>Clostridia</taxon>
        <taxon>Peptostreptococcales</taxon>
        <taxon>Peptostreptococcaceae</taxon>
        <taxon>Paraclostridium</taxon>
    </lineage>
</organism>
<evidence type="ECO:0000313" key="2">
    <source>
        <dbReference type="Proteomes" id="UP000015688"/>
    </source>
</evidence>
<evidence type="ECO:0000313" key="1">
    <source>
        <dbReference type="EMBL" id="EQK39751.1"/>
    </source>
</evidence>
<accession>T4VG66</accession>
<dbReference type="EMBL" id="AVNC01000023">
    <property type="protein sequence ID" value="EQK39751.1"/>
    <property type="molecule type" value="Genomic_DNA"/>
</dbReference>
<gene>
    <name evidence="1" type="ORF">C672_3615</name>
</gene>
<sequence length="74" mass="8714">MILELEGKLNVDNDFIEYCKAEGIDYKDLDSRQIKVIKKSFSYNGYMINKSFNELLDITIKPILDKLIKLIERI</sequence>
<comment type="caution">
    <text evidence="1">The sequence shown here is derived from an EMBL/GenBank/DDBJ whole genome shotgun (WGS) entry which is preliminary data.</text>
</comment>